<comment type="similarity">
    <text evidence="2">Belongs to the ExbB/TolQ family.</text>
</comment>
<evidence type="ECO:0000256" key="9">
    <source>
        <dbReference type="SAM" id="Phobius"/>
    </source>
</evidence>
<keyword evidence="7 9" id="KW-1133">Transmembrane helix</keyword>
<name>A0A1J5TJE4_9ZZZZ</name>
<feature type="transmembrane region" description="Helical" evidence="9">
    <location>
        <begin position="78"/>
        <end position="97"/>
    </location>
</feature>
<keyword evidence="5 9" id="KW-0812">Transmembrane</keyword>
<feature type="transmembrane region" description="Helical" evidence="9">
    <location>
        <begin position="238"/>
        <end position="259"/>
    </location>
</feature>
<dbReference type="GO" id="GO:0017038">
    <property type="term" value="P:protein import"/>
    <property type="evidence" value="ECO:0007669"/>
    <property type="project" value="TreeGrafter"/>
</dbReference>
<comment type="caution">
    <text evidence="11">The sequence shown here is derived from an EMBL/GenBank/DDBJ whole genome shotgun (WGS) entry which is preliminary data.</text>
</comment>
<comment type="subcellular location">
    <subcellularLocation>
        <location evidence="1">Cell membrane</location>
        <topology evidence="1">Multi-pass membrane protein</topology>
    </subcellularLocation>
</comment>
<evidence type="ECO:0000256" key="2">
    <source>
        <dbReference type="ARBA" id="ARBA00010442"/>
    </source>
</evidence>
<organism evidence="11">
    <name type="scientific">mine drainage metagenome</name>
    <dbReference type="NCBI Taxonomy" id="410659"/>
    <lineage>
        <taxon>unclassified sequences</taxon>
        <taxon>metagenomes</taxon>
        <taxon>ecological metagenomes</taxon>
    </lineage>
</organism>
<dbReference type="EMBL" id="MLJW01000018">
    <property type="protein sequence ID" value="OIR12150.1"/>
    <property type="molecule type" value="Genomic_DNA"/>
</dbReference>
<dbReference type="InterPro" id="IPR050790">
    <property type="entry name" value="ExbB/TolQ_transport"/>
</dbReference>
<evidence type="ECO:0000256" key="4">
    <source>
        <dbReference type="ARBA" id="ARBA00022475"/>
    </source>
</evidence>
<protein>
    <submittedName>
        <fullName evidence="11">Colicin uptake protein TolQ</fullName>
    </submittedName>
</protein>
<gene>
    <name evidence="11" type="ORF">GALL_64010</name>
</gene>
<keyword evidence="4" id="KW-1003">Cell membrane</keyword>
<dbReference type="Pfam" id="PF01618">
    <property type="entry name" value="MotA_ExbB"/>
    <property type="match status" value="1"/>
</dbReference>
<proteinExistence type="inferred from homology"/>
<dbReference type="PANTHER" id="PTHR30625:SF15">
    <property type="entry name" value="BIOPOLYMER TRANSPORT PROTEIN EXBB"/>
    <property type="match status" value="1"/>
</dbReference>
<evidence type="ECO:0000256" key="3">
    <source>
        <dbReference type="ARBA" id="ARBA00022448"/>
    </source>
</evidence>
<dbReference type="PANTHER" id="PTHR30625">
    <property type="entry name" value="PROTEIN TOLQ"/>
    <property type="match status" value="1"/>
</dbReference>
<feature type="domain" description="MotA/TolQ/ExbB proton channel" evidence="10">
    <location>
        <begin position="142"/>
        <end position="268"/>
    </location>
</feature>
<dbReference type="GO" id="GO:0005886">
    <property type="term" value="C:plasma membrane"/>
    <property type="evidence" value="ECO:0007669"/>
    <property type="project" value="UniProtKB-SubCell"/>
</dbReference>
<evidence type="ECO:0000256" key="5">
    <source>
        <dbReference type="ARBA" id="ARBA00022692"/>
    </source>
</evidence>
<accession>A0A1J5TJE4</accession>
<evidence type="ECO:0000256" key="7">
    <source>
        <dbReference type="ARBA" id="ARBA00022989"/>
    </source>
</evidence>
<evidence type="ECO:0000313" key="11">
    <source>
        <dbReference type="EMBL" id="OIR12150.1"/>
    </source>
</evidence>
<feature type="transmembrane region" description="Helical" evidence="9">
    <location>
        <begin position="190"/>
        <end position="213"/>
    </location>
</feature>
<feature type="transmembrane region" description="Helical" evidence="9">
    <location>
        <begin position="21"/>
        <end position="40"/>
    </location>
</feature>
<evidence type="ECO:0000259" key="10">
    <source>
        <dbReference type="Pfam" id="PF01618"/>
    </source>
</evidence>
<sequence length="286" mass="31002">MADIKPTATKATTSVQPKKSSNLISLIAPFVCIVLGYVIWRFVLGNPSNFAKPDADPSHWFWPDHALPKGAFVKMYEGGILVPLLIGAFLTVITFVIERFLTVSKASGTGSIQEFIRKVQFHLANKDVDKAIAECDKQKGSVGNVMKAGLRRYKEMIHNTELATEQKILGIQKEVEEATALELPMLEKNLVFLSTIASIATLLGLLGTVMGMIRSFSKLGDEGGGDAARQLSQGISEALFNTALGIGTSAIAIVFYNIFTTKIDAVTYGIDESGFTLTQSFAANYK</sequence>
<dbReference type="AlphaFoldDB" id="A0A1J5TJE4"/>
<evidence type="ECO:0000256" key="1">
    <source>
        <dbReference type="ARBA" id="ARBA00004651"/>
    </source>
</evidence>
<keyword evidence="3" id="KW-0813">Transport</keyword>
<evidence type="ECO:0000256" key="8">
    <source>
        <dbReference type="ARBA" id="ARBA00023136"/>
    </source>
</evidence>
<reference evidence="11" key="1">
    <citation type="submission" date="2016-10" db="EMBL/GenBank/DDBJ databases">
        <title>Sequence of Gallionella enrichment culture.</title>
        <authorList>
            <person name="Poehlein A."/>
            <person name="Muehling M."/>
            <person name="Daniel R."/>
        </authorList>
    </citation>
    <scope>NUCLEOTIDE SEQUENCE</scope>
</reference>
<dbReference type="InterPro" id="IPR002898">
    <property type="entry name" value="MotA_ExbB_proton_chnl"/>
</dbReference>
<evidence type="ECO:0000256" key="6">
    <source>
        <dbReference type="ARBA" id="ARBA00022927"/>
    </source>
</evidence>
<keyword evidence="6" id="KW-0653">Protein transport</keyword>
<keyword evidence="8 9" id="KW-0472">Membrane</keyword>